<evidence type="ECO:0000313" key="1">
    <source>
        <dbReference type="EMBL" id="CCI00725.1"/>
    </source>
</evidence>
<dbReference type="AlphaFoldDB" id="I4FYG4"/>
<organism evidence="1 2">
    <name type="scientific">Microcystis aeruginosa PCC 9443</name>
    <dbReference type="NCBI Taxonomy" id="1160281"/>
    <lineage>
        <taxon>Bacteria</taxon>
        <taxon>Bacillati</taxon>
        <taxon>Cyanobacteriota</taxon>
        <taxon>Cyanophyceae</taxon>
        <taxon>Oscillatoriophycideae</taxon>
        <taxon>Chroococcales</taxon>
        <taxon>Microcystaceae</taxon>
        <taxon>Microcystis</taxon>
    </lineage>
</organism>
<name>I4FYG4_MICAE</name>
<comment type="caution">
    <text evidence="1">The sequence shown here is derived from an EMBL/GenBank/DDBJ whole genome shotgun (WGS) entry which is preliminary data.</text>
</comment>
<dbReference type="EMBL" id="CAIJ01000016">
    <property type="protein sequence ID" value="CCI00725.1"/>
    <property type="molecule type" value="Genomic_DNA"/>
</dbReference>
<proteinExistence type="predicted"/>
<dbReference type="HOGENOM" id="CLU_535079_0_0_3"/>
<gene>
    <name evidence="1" type="ORF">MICAC_1120011</name>
</gene>
<reference evidence="1 2" key="1">
    <citation type="submission" date="2012-04" db="EMBL/GenBank/DDBJ databases">
        <authorList>
            <person name="Genoscope - CEA"/>
        </authorList>
    </citation>
    <scope>NUCLEOTIDE SEQUENCE [LARGE SCALE GENOMIC DNA]</scope>
    <source>
        <strain evidence="1 2">9443</strain>
    </source>
</reference>
<protein>
    <submittedName>
        <fullName evidence="1">Uncharacterized protein</fullName>
    </submittedName>
</protein>
<dbReference type="RefSeq" id="WP_002765708.1">
    <property type="nucleotide sequence ID" value="NZ_HE972943.1"/>
</dbReference>
<dbReference type="Proteomes" id="UP000003480">
    <property type="component" value="Unassembled WGS sequence"/>
</dbReference>
<accession>I4FYG4</accession>
<evidence type="ECO:0000313" key="2">
    <source>
        <dbReference type="Proteomes" id="UP000003480"/>
    </source>
</evidence>
<sequence>MVENQVFNTGSLTLDAKTEQLFVSVTPDYQKGPGIQRDGITPPRMQDPHAVGDITLPRLHQIAVRGLDSTTNAYEQRAGTWTLYHHLKEFCDQRGQDWLIIGAQGCGDLTMNPWHLAYLGPNYYINSLQNQLCGMFLPGDPQEPIDHRIYRCLVKWCDDMATHLGHRYEFLDLRFMAGGANIIQMNDPRVARKYDAFLRTLPGYDANLQNIAPFLEFALAGKTIIQQGDVVPLFTAIDRFQDVRHIFGVPYQIPLGAAGSHFMGQTISRINLGEYQLYGDLNARRAALNGPIIVETQLISPGSFLRINLADAAVANELTQNNFRRVGVSPRRAGEYFPYPGGDTVEIYFPKSIYPFGILGMSGQKIICFASSGLSARIGNTLEGITLIMSDGFGAEEAMVLDEGFDVFQMINPMKDDHAFTYTNGELLDRVLAFTYDQMLLDTAASTRNPVNGPALGGDMRQWPLNQNLLNQVENDYGARAAGLDYTDIFPVSLGRSQIRSILIVAVRKNPQ</sequence>